<organism evidence="2 3">
    <name type="scientific">Plectus sambesii</name>
    <dbReference type="NCBI Taxonomy" id="2011161"/>
    <lineage>
        <taxon>Eukaryota</taxon>
        <taxon>Metazoa</taxon>
        <taxon>Ecdysozoa</taxon>
        <taxon>Nematoda</taxon>
        <taxon>Chromadorea</taxon>
        <taxon>Plectida</taxon>
        <taxon>Plectina</taxon>
        <taxon>Plectoidea</taxon>
        <taxon>Plectidae</taxon>
        <taxon>Plectus</taxon>
    </lineage>
</organism>
<dbReference type="WBParaSite" id="PSAMB.scaffold797size41236.g8737.t1">
    <property type="protein sequence ID" value="PSAMB.scaffold797size41236.g8737.t1"/>
    <property type="gene ID" value="PSAMB.scaffold797size41236.g8737"/>
</dbReference>
<dbReference type="AlphaFoldDB" id="A0A914XDC8"/>
<proteinExistence type="predicted"/>
<evidence type="ECO:0000256" key="1">
    <source>
        <dbReference type="SAM" id="MobiDB-lite"/>
    </source>
</evidence>
<protein>
    <submittedName>
        <fullName evidence="3">Uncharacterized protein</fullName>
    </submittedName>
</protein>
<feature type="compositionally biased region" description="Polar residues" evidence="1">
    <location>
        <begin position="1"/>
        <end position="27"/>
    </location>
</feature>
<evidence type="ECO:0000313" key="2">
    <source>
        <dbReference type="Proteomes" id="UP000887566"/>
    </source>
</evidence>
<reference evidence="3" key="1">
    <citation type="submission" date="2022-11" db="UniProtKB">
        <authorList>
            <consortium name="WormBaseParasite"/>
        </authorList>
    </citation>
    <scope>IDENTIFICATION</scope>
</reference>
<accession>A0A914XDC8</accession>
<dbReference type="InterPro" id="IPR012340">
    <property type="entry name" value="NA-bd_OB-fold"/>
</dbReference>
<dbReference type="SUPFAM" id="SSF50249">
    <property type="entry name" value="Nucleic acid-binding proteins"/>
    <property type="match status" value="1"/>
</dbReference>
<evidence type="ECO:0000313" key="3">
    <source>
        <dbReference type="WBParaSite" id="PSAMB.scaffold797size41236.g8737.t1"/>
    </source>
</evidence>
<name>A0A914XDC8_9BILA</name>
<keyword evidence="2" id="KW-1185">Reference proteome</keyword>
<feature type="region of interest" description="Disordered" evidence="1">
    <location>
        <begin position="1"/>
        <end position="52"/>
    </location>
</feature>
<dbReference type="Gene3D" id="2.40.50.140">
    <property type="entry name" value="Nucleic acid-binding proteins"/>
    <property type="match status" value="1"/>
</dbReference>
<dbReference type="Proteomes" id="UP000887566">
    <property type="component" value="Unplaced"/>
</dbReference>
<sequence length="453" mass="49229">MNTQKTTRAAQKVRSAQQNQTDDNLNMSPLLDASPLKRAPQANDQSLSGRKKRRTDVSQLFAKFADAPIADKLTVMEGSYLIQVVELGPLLSVAHRGGVHVQRMARVVDSSTCFLLQLNNTHWAKQLLEGERYVLCKPSVDERGVMIVPDGADTAICKGMPGGTLCEATTEDLASILESVEKKFSKTLAALCALGGDSGLHTVRAKVVDMGKLGTTKTRFGTITDVLSLTIQDGPDAVADRMDLTIWGALARASADVLQTGACFSISCVVAKKFGGKVVLNATANTVMTPVFDTSLVNIEQGQPVTTTVEAEILSYNPTSAVVWPRCPTPTCNSKNLTEQTDGSFICGTSQRQPGCAGVFWSDDVLVGATIAVMEVVDGRPESFDQYKIYTKSVARLTPLPTVYRKSFDLSQIFDKIDFPVYAKVRLLTNTEEKALEIEMVEPDEEDEEDEEF</sequence>